<dbReference type="AlphaFoldDB" id="A0A0A9AKS5"/>
<reference evidence="1" key="1">
    <citation type="submission" date="2014-09" db="EMBL/GenBank/DDBJ databases">
        <authorList>
            <person name="Magalhaes I.L.F."/>
            <person name="Oliveira U."/>
            <person name="Santos F.R."/>
            <person name="Vidigal T.H.D.A."/>
            <person name="Brescovit A.D."/>
            <person name="Santos A.J."/>
        </authorList>
    </citation>
    <scope>NUCLEOTIDE SEQUENCE</scope>
    <source>
        <tissue evidence="1">Shoot tissue taken approximately 20 cm above the soil surface</tissue>
    </source>
</reference>
<evidence type="ECO:0000313" key="1">
    <source>
        <dbReference type="EMBL" id="JAD47662.1"/>
    </source>
</evidence>
<protein>
    <submittedName>
        <fullName evidence="1">Uncharacterized protein</fullName>
    </submittedName>
</protein>
<dbReference type="EMBL" id="GBRH01250233">
    <property type="protein sequence ID" value="JAD47662.1"/>
    <property type="molecule type" value="Transcribed_RNA"/>
</dbReference>
<proteinExistence type="predicted"/>
<sequence length="43" mass="5274">MKRWSLLFALQHPCCFDLKFCRETYLLVCQVEFKLHLNHVYTV</sequence>
<accession>A0A0A9AKS5</accession>
<reference evidence="1" key="2">
    <citation type="journal article" date="2015" name="Data Brief">
        <title>Shoot transcriptome of the giant reed, Arundo donax.</title>
        <authorList>
            <person name="Barrero R.A."/>
            <person name="Guerrero F.D."/>
            <person name="Moolhuijzen P."/>
            <person name="Goolsby J.A."/>
            <person name="Tidwell J."/>
            <person name="Bellgard S.E."/>
            <person name="Bellgard M.I."/>
        </authorList>
    </citation>
    <scope>NUCLEOTIDE SEQUENCE</scope>
    <source>
        <tissue evidence="1">Shoot tissue taken approximately 20 cm above the soil surface</tissue>
    </source>
</reference>
<name>A0A0A9AKS5_ARUDO</name>
<organism evidence="1">
    <name type="scientific">Arundo donax</name>
    <name type="common">Giant reed</name>
    <name type="synonym">Donax arundinaceus</name>
    <dbReference type="NCBI Taxonomy" id="35708"/>
    <lineage>
        <taxon>Eukaryota</taxon>
        <taxon>Viridiplantae</taxon>
        <taxon>Streptophyta</taxon>
        <taxon>Embryophyta</taxon>
        <taxon>Tracheophyta</taxon>
        <taxon>Spermatophyta</taxon>
        <taxon>Magnoliopsida</taxon>
        <taxon>Liliopsida</taxon>
        <taxon>Poales</taxon>
        <taxon>Poaceae</taxon>
        <taxon>PACMAD clade</taxon>
        <taxon>Arundinoideae</taxon>
        <taxon>Arundineae</taxon>
        <taxon>Arundo</taxon>
    </lineage>
</organism>